<proteinExistence type="predicted"/>
<evidence type="ECO:0000256" key="1">
    <source>
        <dbReference type="SAM" id="MobiDB-lite"/>
    </source>
</evidence>
<dbReference type="RefSeq" id="WP_092621605.1">
    <property type="nucleotide sequence ID" value="NZ_FNCV01000014.1"/>
</dbReference>
<dbReference type="InterPro" id="IPR011990">
    <property type="entry name" value="TPR-like_helical_dom_sf"/>
</dbReference>
<feature type="compositionally biased region" description="Pro residues" evidence="1">
    <location>
        <begin position="130"/>
        <end position="143"/>
    </location>
</feature>
<sequence>MSRRLLAALSLIALALLAVPRPGLAAQVLKAAEHQGFGRLVFNWSVPVRYQADLAAGQLIVQFDRPVEGDIEGPLAAVDDYIQGVRVSPDRRVLTFNLTGPFQAQAFTLGGAVVIDLIGPGGPAEAASPPAAPPPPVPDLDTAAPPPLGVREASHADYHRVVFDWPTPVEYAVREAPDRVEVSFNRPARLDAAALDRRLPPALKGVTASSGDGGLVVSLPRPAGAGVRHLTSGPKVVLDFLGPPELFEPPSGTRPTPLAAADPDNEPVVEPDQIPAPTPEPADQTTGAEDDAALAAEPVVEPDQVPPPAAEPVVEPEPEPVAASSPQPAAQAAPAPPPPPTPPAEGAADERQKVESLVRDLAAEAETPDTGPLTPSAADTPAASATAAEPAVRSRVVSLSFSWTKPTAAAVFRRGGYLWVLFDRYQEVDTNLLARLGAGVVRHVEQIPNAKATIVRLITEPGFNPSTRREGLLWIVDLMRQPLAPQVPIDVEPQPRSPVGPRLFLSVTEGGAPVTVRDPAVGDALTVVPVIPLGHGIAPQRVYPDLALPTTAQGVLVLPRRDDVAVESTRSGIALTAPGGLRFSPPVDRQQALADLGDPSSLETVFEIDAWQRGGPDKFQADEQALLGTVALQSADQKKFGRLELARFYFAHGLAAEALGVLGVIAADSPELINTPAFKALHGAASYMMGRYDDAIEDLSHPSLAGNDEAAFWRAAAQASFGEPGLQAPTLKRTGGVIGEYPRALKVPLAMLSAEAAIEAGDDLSALTFLDAADQGEPTARQQAGLTFLKGLLEEATGNFEAAIEAWNEVADGTDRLYRARALRRRAELQYRIEEIGLGGLIDQLEDLRFAWRGDSFEFSLMMRLGDLYQEAGDWGEALRVLKTAATYFKGYPGAEQATETMRQIFSHLFHDGAADDLEPVRAIALFEEFRELTPSGPKGDEMIRRLADRLVAVDLLPQAANLLARQVKYRLEGEEKARVGTRLAAVQLLDRKPNQALRTLITTRAAGRLDPEMESQRNHIMVRALADVEKHTEALLLLEDDTSDEAALLRADIYRETEQWEKMALSLKPLMPEPERGLALSTDQARRILDMATALTLAQDEHGSALLRRRYGAAMRDTPFFDAFDLITQTSEQGYTDWRKVRDKVQQAENFRTFVDDLKGRIKSAGLSGALARDTAAGG</sequence>
<dbReference type="SUPFAM" id="SSF48452">
    <property type="entry name" value="TPR-like"/>
    <property type="match status" value="1"/>
</dbReference>
<evidence type="ECO:0000256" key="2">
    <source>
        <dbReference type="SAM" id="SignalP"/>
    </source>
</evidence>
<feature type="signal peptide" evidence="2">
    <location>
        <begin position="1"/>
        <end position="25"/>
    </location>
</feature>
<evidence type="ECO:0000313" key="4">
    <source>
        <dbReference type="Proteomes" id="UP000217076"/>
    </source>
</evidence>
<dbReference type="EMBL" id="FNCV01000014">
    <property type="protein sequence ID" value="SDH81376.1"/>
    <property type="molecule type" value="Genomic_DNA"/>
</dbReference>
<evidence type="ECO:0008006" key="5">
    <source>
        <dbReference type="Google" id="ProtNLM"/>
    </source>
</evidence>
<feature type="compositionally biased region" description="Basic and acidic residues" evidence="1">
    <location>
        <begin position="348"/>
        <end position="362"/>
    </location>
</feature>
<reference evidence="4" key="1">
    <citation type="submission" date="2016-10" db="EMBL/GenBank/DDBJ databases">
        <authorList>
            <person name="Varghese N."/>
            <person name="Submissions S."/>
        </authorList>
    </citation>
    <scope>NUCLEOTIDE SEQUENCE [LARGE SCALE GENOMIC DNA]</scope>
    <source>
        <strain evidence="4">930I</strain>
    </source>
</reference>
<dbReference type="STRING" id="83401.SAMN05421742_11416"/>
<keyword evidence="2" id="KW-0732">Signal</keyword>
<feature type="compositionally biased region" description="Pro residues" evidence="1">
    <location>
        <begin position="334"/>
        <end position="343"/>
    </location>
</feature>
<gene>
    <name evidence="3" type="ORF">SAMN05421742_11416</name>
</gene>
<feature type="region of interest" description="Disordered" evidence="1">
    <location>
        <begin position="123"/>
        <end position="143"/>
    </location>
</feature>
<accession>A0A1G8FH44</accession>
<feature type="chain" id="PRO_5011534992" description="Tetratricopeptide repeat-containing protein" evidence="2">
    <location>
        <begin position="26"/>
        <end position="1180"/>
    </location>
</feature>
<protein>
    <recommendedName>
        <fullName evidence="5">Tetratricopeptide repeat-containing protein</fullName>
    </recommendedName>
</protein>
<dbReference type="Gene3D" id="1.25.40.10">
    <property type="entry name" value="Tetratricopeptide repeat domain"/>
    <property type="match status" value="1"/>
</dbReference>
<dbReference type="Proteomes" id="UP000217076">
    <property type="component" value="Unassembled WGS sequence"/>
</dbReference>
<feature type="region of interest" description="Disordered" evidence="1">
    <location>
        <begin position="243"/>
        <end position="389"/>
    </location>
</feature>
<dbReference type="AlphaFoldDB" id="A0A1G8FH44"/>
<feature type="compositionally biased region" description="Low complexity" evidence="1">
    <location>
        <begin position="374"/>
        <end position="389"/>
    </location>
</feature>
<keyword evidence="4" id="KW-1185">Reference proteome</keyword>
<organism evidence="3 4">
    <name type="scientific">Roseospirillum parvum</name>
    <dbReference type="NCBI Taxonomy" id="83401"/>
    <lineage>
        <taxon>Bacteria</taxon>
        <taxon>Pseudomonadati</taxon>
        <taxon>Pseudomonadota</taxon>
        <taxon>Alphaproteobacteria</taxon>
        <taxon>Rhodospirillales</taxon>
        <taxon>Rhodospirillaceae</taxon>
        <taxon>Roseospirillum</taxon>
    </lineage>
</organism>
<name>A0A1G8FH44_9PROT</name>
<feature type="compositionally biased region" description="Low complexity" evidence="1">
    <location>
        <begin position="320"/>
        <end position="333"/>
    </location>
</feature>
<evidence type="ECO:0000313" key="3">
    <source>
        <dbReference type="EMBL" id="SDH81376.1"/>
    </source>
</evidence>
<dbReference type="OrthoDB" id="7431909at2"/>